<protein>
    <recommendedName>
        <fullName evidence="1">AB hydrolase-1 domain-containing protein</fullName>
    </recommendedName>
</protein>
<dbReference type="AlphaFoldDB" id="A0A0D2J207"/>
<dbReference type="InterPro" id="IPR000073">
    <property type="entry name" value="AB_hydrolase_1"/>
</dbReference>
<dbReference type="PANTHER" id="PTHR43798:SF33">
    <property type="entry name" value="HYDROLASE, PUTATIVE (AFU_ORTHOLOGUE AFUA_2G14860)-RELATED"/>
    <property type="match status" value="1"/>
</dbReference>
<dbReference type="STRING" id="1429043.X474_19845"/>
<dbReference type="PRINTS" id="PR00111">
    <property type="entry name" value="ABHYDROLASE"/>
</dbReference>
<keyword evidence="3" id="KW-1185">Reference proteome</keyword>
<reference evidence="2 3" key="1">
    <citation type="submission" date="2013-11" db="EMBL/GenBank/DDBJ databases">
        <title>Metagenomic analysis of a methanogenic consortium involved in long chain n-alkane degradation.</title>
        <authorList>
            <person name="Davidova I.A."/>
            <person name="Callaghan A.V."/>
            <person name="Wawrik B."/>
            <person name="Pruitt S."/>
            <person name="Marks C."/>
            <person name="Duncan K.E."/>
            <person name="Suflita J.M."/>
        </authorList>
    </citation>
    <scope>NUCLEOTIDE SEQUENCE [LARGE SCALE GENOMIC DNA]</scope>
    <source>
        <strain evidence="2 3">SPR</strain>
    </source>
</reference>
<dbReference type="SUPFAM" id="SSF53474">
    <property type="entry name" value="alpha/beta-Hydrolases"/>
    <property type="match status" value="1"/>
</dbReference>
<proteinExistence type="predicted"/>
<evidence type="ECO:0000313" key="3">
    <source>
        <dbReference type="Proteomes" id="UP000032233"/>
    </source>
</evidence>
<feature type="domain" description="AB hydrolase-1" evidence="1">
    <location>
        <begin position="22"/>
        <end position="145"/>
    </location>
</feature>
<organism evidence="2 3">
    <name type="scientific">Dethiosulfatarculus sandiegensis</name>
    <dbReference type="NCBI Taxonomy" id="1429043"/>
    <lineage>
        <taxon>Bacteria</taxon>
        <taxon>Pseudomonadati</taxon>
        <taxon>Thermodesulfobacteriota</taxon>
        <taxon>Desulfarculia</taxon>
        <taxon>Desulfarculales</taxon>
        <taxon>Desulfarculaceae</taxon>
        <taxon>Dethiosulfatarculus</taxon>
    </lineage>
</organism>
<name>A0A0D2J207_9BACT</name>
<evidence type="ECO:0000313" key="2">
    <source>
        <dbReference type="EMBL" id="KIX12264.1"/>
    </source>
</evidence>
<sequence length="257" mass="29267">MPFIEIAGREIHYQDQGQGEVVIFLHHGFAASGMWDHMVSEVVKWGYRVICYDRYGYGLSRPGADYWNFYLSSDFRPAMVRELEGLVRFLGIERFHLVGQCEGGVVAVDYAGAYPHKTASLSFSSTQCFSETDMRTFSTGKFPARFSDLEPSFQEKLVKWHGEEWGREFYEHACICGGAYGVDYFDLRPALAKVKAASLVIFPDRSKLFQVEQGLALYRGLPAGQLAVLPGCGHNTYEHRPQQYLKLLKEFWQGLDE</sequence>
<dbReference type="InParanoid" id="A0A0D2J207"/>
<dbReference type="FunCoup" id="A0A0D2J207">
    <property type="interactions" value="424"/>
</dbReference>
<dbReference type="InterPro" id="IPR029058">
    <property type="entry name" value="AB_hydrolase_fold"/>
</dbReference>
<dbReference type="Pfam" id="PF00561">
    <property type="entry name" value="Abhydrolase_1"/>
    <property type="match status" value="1"/>
</dbReference>
<dbReference type="RefSeq" id="WP_044350833.1">
    <property type="nucleotide sequence ID" value="NZ_AZAC01000034.1"/>
</dbReference>
<dbReference type="OrthoDB" id="9780765at2"/>
<dbReference type="EMBL" id="AZAC01000034">
    <property type="protein sequence ID" value="KIX12264.1"/>
    <property type="molecule type" value="Genomic_DNA"/>
</dbReference>
<comment type="caution">
    <text evidence="2">The sequence shown here is derived from an EMBL/GenBank/DDBJ whole genome shotgun (WGS) entry which is preliminary data.</text>
</comment>
<evidence type="ECO:0000259" key="1">
    <source>
        <dbReference type="Pfam" id="PF00561"/>
    </source>
</evidence>
<dbReference type="Proteomes" id="UP000032233">
    <property type="component" value="Unassembled WGS sequence"/>
</dbReference>
<dbReference type="GO" id="GO:0016020">
    <property type="term" value="C:membrane"/>
    <property type="evidence" value="ECO:0007669"/>
    <property type="project" value="TreeGrafter"/>
</dbReference>
<accession>A0A0D2J207</accession>
<dbReference type="PANTHER" id="PTHR43798">
    <property type="entry name" value="MONOACYLGLYCEROL LIPASE"/>
    <property type="match status" value="1"/>
</dbReference>
<dbReference type="Gene3D" id="3.40.50.1820">
    <property type="entry name" value="alpha/beta hydrolase"/>
    <property type="match status" value="1"/>
</dbReference>
<gene>
    <name evidence="2" type="ORF">X474_19845</name>
</gene>
<dbReference type="InterPro" id="IPR050266">
    <property type="entry name" value="AB_hydrolase_sf"/>
</dbReference>